<evidence type="ECO:0000256" key="1">
    <source>
        <dbReference type="SAM" id="Phobius"/>
    </source>
</evidence>
<reference evidence="3 4" key="1">
    <citation type="submission" date="2023-01" db="EMBL/GenBank/DDBJ databases">
        <title>Novel diversity within Roseofilum (Cyanobacteria; Desertifilaceae) from marine benthic mats with descriptions of four novel species.</title>
        <authorList>
            <person name="Wang Y."/>
            <person name="Berthold D.E."/>
            <person name="Hu J."/>
            <person name="Lefler F.W."/>
            <person name="Laughinghouse H.D. IV."/>
        </authorList>
    </citation>
    <scope>NUCLEOTIDE SEQUENCE [LARGE SCALE GENOMIC DNA]</scope>
    <source>
        <strain evidence="3 4">BLCC-M114</strain>
    </source>
</reference>
<keyword evidence="1" id="KW-0812">Transmembrane</keyword>
<proteinExistence type="predicted"/>
<accession>A0ABT7B513</accession>
<keyword evidence="1" id="KW-1133">Transmembrane helix</keyword>
<evidence type="ECO:0000313" key="4">
    <source>
        <dbReference type="Proteomes" id="UP001235849"/>
    </source>
</evidence>
<protein>
    <submittedName>
        <fullName evidence="3">50S ribosome-binding GTPase</fullName>
    </submittedName>
</protein>
<keyword evidence="4" id="KW-1185">Reference proteome</keyword>
<feature type="transmembrane region" description="Helical" evidence="1">
    <location>
        <begin position="298"/>
        <end position="321"/>
    </location>
</feature>
<dbReference type="RefSeq" id="WP_283766055.1">
    <property type="nucleotide sequence ID" value="NZ_JAQOSO010000028.1"/>
</dbReference>
<feature type="transmembrane region" description="Helical" evidence="1">
    <location>
        <begin position="260"/>
        <end position="278"/>
    </location>
</feature>
<dbReference type="Gene3D" id="3.40.50.300">
    <property type="entry name" value="P-loop containing nucleotide triphosphate hydrolases"/>
    <property type="match status" value="1"/>
</dbReference>
<gene>
    <name evidence="3" type="ORF">PMG25_06320</name>
</gene>
<feature type="domain" description="G" evidence="2">
    <location>
        <begin position="35"/>
        <end position="152"/>
    </location>
</feature>
<dbReference type="SUPFAM" id="SSF52540">
    <property type="entry name" value="P-loop containing nucleoside triphosphate hydrolases"/>
    <property type="match status" value="1"/>
</dbReference>
<dbReference type="InterPro" id="IPR027417">
    <property type="entry name" value="P-loop_NTPase"/>
</dbReference>
<comment type="caution">
    <text evidence="3">The sequence shown here is derived from an EMBL/GenBank/DDBJ whole genome shotgun (WGS) entry which is preliminary data.</text>
</comment>
<dbReference type="EMBL" id="JAQOSO010000028">
    <property type="protein sequence ID" value="MDJ1173704.1"/>
    <property type="molecule type" value="Genomic_DNA"/>
</dbReference>
<name>A0ABT7B513_9CYAN</name>
<dbReference type="InterPro" id="IPR006073">
    <property type="entry name" value="GTP-bd"/>
</dbReference>
<dbReference type="PANTHER" id="PTHR42714">
    <property type="entry name" value="TRNA MODIFICATION GTPASE GTPBP3"/>
    <property type="match status" value="1"/>
</dbReference>
<dbReference type="Pfam" id="PF01926">
    <property type="entry name" value="MMR_HSR1"/>
    <property type="match status" value="1"/>
</dbReference>
<sequence length="391" mass="42824">MHKWFRVNQWFQVSEEQIAEILDRVRSELPTTEALLIGKPQTGKSSIVRGLTGVSAEIVGQGFRPHTQHTERYAYPSEDLPLLIFTDTVGLGDVEQDTDRIIEELAQELEGETKGAKVLILTVKINDFATDTLRQVVQKLRQKYPQVPCLLAITCLHELYPADVENHPVYPPEFESLQRAASAIEEGLKGDRALEPDRVILIDFTLEEDGYTPVFYGLEQLRDTLGDLLPEAESRAIYQLLDQGVGKQLGSLYRDVGRRYIAAFAVMAATVAAVPLPFATMPVLTALQASMVGVLGKLYGQTLSVSQAGGLVSAIAGGFLAQAIGRELVKFIPGFGSAIAASWAAAYTFALGETACVYFGDLMGGKKPDPSKIQSVMREAFQGAKERFKNQ</sequence>
<dbReference type="PANTHER" id="PTHR42714:SF6">
    <property type="entry name" value="TRANSLATION INITIATION FACTOR IF-2"/>
    <property type="match status" value="1"/>
</dbReference>
<keyword evidence="1" id="KW-0472">Membrane</keyword>
<dbReference type="Proteomes" id="UP001235849">
    <property type="component" value="Unassembled WGS sequence"/>
</dbReference>
<organism evidence="3 4">
    <name type="scientific">Roseofilum capinflatum BLCC-M114</name>
    <dbReference type="NCBI Taxonomy" id="3022440"/>
    <lineage>
        <taxon>Bacteria</taxon>
        <taxon>Bacillati</taxon>
        <taxon>Cyanobacteriota</taxon>
        <taxon>Cyanophyceae</taxon>
        <taxon>Desertifilales</taxon>
        <taxon>Desertifilaceae</taxon>
        <taxon>Roseofilum</taxon>
        <taxon>Roseofilum capinflatum</taxon>
    </lineage>
</organism>
<evidence type="ECO:0000259" key="2">
    <source>
        <dbReference type="Pfam" id="PF01926"/>
    </source>
</evidence>
<evidence type="ECO:0000313" key="3">
    <source>
        <dbReference type="EMBL" id="MDJ1173704.1"/>
    </source>
</evidence>